<gene>
    <name evidence="2" type="ORF">O3P69_020911</name>
</gene>
<dbReference type="EMBL" id="JARAKH010000402">
    <property type="protein sequence ID" value="KAK8374423.1"/>
    <property type="molecule type" value="Genomic_DNA"/>
</dbReference>
<sequence>MLPHSRHPSRSSQQYTDIQTCTIPAILRSSAVTQGAALSATGSGGRRMNTSAPAPSSASCPTRRSWWWAACVRGVEKCERRHSGIMSSSRARPGTSARHQRQRESLTTAAVPLLPAQQHTGHISIIFKSRTLVPWDNVCSSTLGSCHVPQQTDSFQWACLRVTLEEQENAAEGAVKSSV</sequence>
<evidence type="ECO:0000256" key="1">
    <source>
        <dbReference type="SAM" id="MobiDB-lite"/>
    </source>
</evidence>
<keyword evidence="3" id="KW-1185">Reference proteome</keyword>
<feature type="region of interest" description="Disordered" evidence="1">
    <location>
        <begin position="38"/>
        <end position="61"/>
    </location>
</feature>
<feature type="compositionally biased region" description="Low complexity" evidence="1">
    <location>
        <begin position="50"/>
        <end position="61"/>
    </location>
</feature>
<dbReference type="AlphaFoldDB" id="A0AAW0SH56"/>
<dbReference type="Proteomes" id="UP001487740">
    <property type="component" value="Unassembled WGS sequence"/>
</dbReference>
<feature type="region of interest" description="Disordered" evidence="1">
    <location>
        <begin position="82"/>
        <end position="102"/>
    </location>
</feature>
<protein>
    <submittedName>
        <fullName evidence="2">Uncharacterized protein</fullName>
    </submittedName>
</protein>
<comment type="caution">
    <text evidence="2">The sequence shown here is derived from an EMBL/GenBank/DDBJ whole genome shotgun (WGS) entry which is preliminary data.</text>
</comment>
<evidence type="ECO:0000313" key="2">
    <source>
        <dbReference type="EMBL" id="KAK8374423.1"/>
    </source>
</evidence>
<accession>A0AAW0SH56</accession>
<proteinExistence type="predicted"/>
<evidence type="ECO:0000313" key="3">
    <source>
        <dbReference type="Proteomes" id="UP001487740"/>
    </source>
</evidence>
<organism evidence="2 3">
    <name type="scientific">Scylla paramamosain</name>
    <name type="common">Mud crab</name>
    <dbReference type="NCBI Taxonomy" id="85552"/>
    <lineage>
        <taxon>Eukaryota</taxon>
        <taxon>Metazoa</taxon>
        <taxon>Ecdysozoa</taxon>
        <taxon>Arthropoda</taxon>
        <taxon>Crustacea</taxon>
        <taxon>Multicrustacea</taxon>
        <taxon>Malacostraca</taxon>
        <taxon>Eumalacostraca</taxon>
        <taxon>Eucarida</taxon>
        <taxon>Decapoda</taxon>
        <taxon>Pleocyemata</taxon>
        <taxon>Brachyura</taxon>
        <taxon>Eubrachyura</taxon>
        <taxon>Portunoidea</taxon>
        <taxon>Portunidae</taxon>
        <taxon>Portuninae</taxon>
        <taxon>Scylla</taxon>
    </lineage>
</organism>
<name>A0AAW0SH56_SCYPA</name>
<reference evidence="2 3" key="1">
    <citation type="submission" date="2023-03" db="EMBL/GenBank/DDBJ databases">
        <title>High-quality genome of Scylla paramamosain provides insights in environmental adaptation.</title>
        <authorList>
            <person name="Zhang L."/>
        </authorList>
    </citation>
    <scope>NUCLEOTIDE SEQUENCE [LARGE SCALE GENOMIC DNA]</scope>
    <source>
        <strain evidence="2">LZ_2023a</strain>
        <tissue evidence="2">Muscle</tissue>
    </source>
</reference>